<protein>
    <recommendedName>
        <fullName evidence="11">T-complex protein 1 subunit zeta</fullName>
    </recommendedName>
</protein>
<dbReference type="FunFam" id="1.10.560.10:FF:000058">
    <property type="entry name" value="T-complex protein 1 subunit zeta"/>
    <property type="match status" value="1"/>
</dbReference>
<dbReference type="Gene3D" id="3.30.260.10">
    <property type="entry name" value="TCP-1-like chaperonin intermediate domain"/>
    <property type="match status" value="1"/>
</dbReference>
<dbReference type="GO" id="GO:0140662">
    <property type="term" value="F:ATP-dependent protein folding chaperone"/>
    <property type="evidence" value="ECO:0007669"/>
    <property type="project" value="InterPro"/>
</dbReference>
<dbReference type="STRING" id="7217.B3MFT1"/>
<evidence type="ECO:0000256" key="6">
    <source>
        <dbReference type="ARBA" id="ARBA00023186"/>
    </source>
</evidence>
<keyword evidence="4 7" id="KW-0547">Nucleotide-binding</keyword>
<dbReference type="HOGENOM" id="CLU_008891_3_1_1"/>
<evidence type="ECO:0000256" key="4">
    <source>
        <dbReference type="ARBA" id="ARBA00022741"/>
    </source>
</evidence>
<dbReference type="SMR" id="B3MFT1"/>
<dbReference type="PANTHER" id="PTHR11353">
    <property type="entry name" value="CHAPERONIN"/>
    <property type="match status" value="1"/>
</dbReference>
<dbReference type="SUPFAM" id="SSF48592">
    <property type="entry name" value="GroEL equatorial domain-like"/>
    <property type="match status" value="1"/>
</dbReference>
<dbReference type="SUPFAM" id="SSF52029">
    <property type="entry name" value="GroEL apical domain-like"/>
    <property type="match status" value="1"/>
</dbReference>
<dbReference type="InterPro" id="IPR027413">
    <property type="entry name" value="GROEL-like_equatorial_sf"/>
</dbReference>
<dbReference type="FunFam" id="1.10.560.10:FF:000038">
    <property type="entry name" value="Chaperonin containing TCP1 subunit 6B"/>
    <property type="match status" value="1"/>
</dbReference>
<dbReference type="PROSITE" id="PS00751">
    <property type="entry name" value="TCP1_2"/>
    <property type="match status" value="1"/>
</dbReference>
<comment type="subcellular location">
    <subcellularLocation>
        <location evidence="1">Cytoplasm</location>
    </subcellularLocation>
</comment>
<dbReference type="FunFam" id="3.50.7.10:FF:000004">
    <property type="entry name" value="T-complex protein 1 subunit zeta"/>
    <property type="match status" value="1"/>
</dbReference>
<dbReference type="InterPro" id="IPR017998">
    <property type="entry name" value="Chaperone_TCP-1"/>
</dbReference>
<dbReference type="InParanoid" id="B3MFT1"/>
<organism evidence="9 10">
    <name type="scientific">Drosophila ananassae</name>
    <name type="common">Fruit fly</name>
    <dbReference type="NCBI Taxonomy" id="7217"/>
    <lineage>
        <taxon>Eukaryota</taxon>
        <taxon>Metazoa</taxon>
        <taxon>Ecdysozoa</taxon>
        <taxon>Arthropoda</taxon>
        <taxon>Hexapoda</taxon>
        <taxon>Insecta</taxon>
        <taxon>Pterygota</taxon>
        <taxon>Neoptera</taxon>
        <taxon>Endopterygota</taxon>
        <taxon>Diptera</taxon>
        <taxon>Brachycera</taxon>
        <taxon>Muscomorpha</taxon>
        <taxon>Ephydroidea</taxon>
        <taxon>Drosophilidae</taxon>
        <taxon>Drosophila</taxon>
        <taxon>Sophophora</taxon>
    </lineage>
</organism>
<dbReference type="Pfam" id="PF00118">
    <property type="entry name" value="Cpn60_TCP1"/>
    <property type="match status" value="1"/>
</dbReference>
<dbReference type="InterPro" id="IPR002194">
    <property type="entry name" value="Chaperonin_TCP-1_CS"/>
</dbReference>
<comment type="similarity">
    <text evidence="2 7">Belongs to the TCP-1 chaperonin family.</text>
</comment>
<dbReference type="GeneID" id="6496457"/>
<keyword evidence="3" id="KW-0963">Cytoplasm</keyword>
<evidence type="ECO:0000256" key="8">
    <source>
        <dbReference type="SAM" id="MobiDB-lite"/>
    </source>
</evidence>
<gene>
    <name evidence="9" type="primary">Dana\GF13619</name>
    <name evidence="9" type="synonym">dana_GLEANR_13629</name>
    <name evidence="9" type="ORF">GF13619</name>
</gene>
<feature type="region of interest" description="Disordered" evidence="8">
    <location>
        <begin position="471"/>
        <end position="493"/>
    </location>
</feature>
<dbReference type="NCBIfam" id="TIGR02347">
    <property type="entry name" value="chap_CCT_zeta"/>
    <property type="match status" value="1"/>
</dbReference>
<dbReference type="GO" id="GO:0005737">
    <property type="term" value="C:cytoplasm"/>
    <property type="evidence" value="ECO:0007669"/>
    <property type="project" value="UniProtKB-SubCell"/>
</dbReference>
<dbReference type="AlphaFoldDB" id="B3MFT1"/>
<evidence type="ECO:0008006" key="11">
    <source>
        <dbReference type="Google" id="ProtNLM"/>
    </source>
</evidence>
<dbReference type="InterPro" id="IPR012722">
    <property type="entry name" value="Chap_CCT_zeta"/>
</dbReference>
<dbReference type="GO" id="GO:0051082">
    <property type="term" value="F:unfolded protein binding"/>
    <property type="evidence" value="ECO:0007669"/>
    <property type="project" value="InterPro"/>
</dbReference>
<dbReference type="GO" id="GO:0005524">
    <property type="term" value="F:ATP binding"/>
    <property type="evidence" value="ECO:0007669"/>
    <property type="project" value="UniProtKB-KW"/>
</dbReference>
<dbReference type="PRINTS" id="PR00304">
    <property type="entry name" value="TCOMPLEXTCP1"/>
</dbReference>
<dbReference type="KEGG" id="dan:6496457"/>
<dbReference type="eggNOG" id="KOG0359">
    <property type="taxonomic scope" value="Eukaryota"/>
</dbReference>
<evidence type="ECO:0000313" key="9">
    <source>
        <dbReference type="EMBL" id="EDV37771.1"/>
    </source>
</evidence>
<dbReference type="OMA" id="GGRHVNM"/>
<name>B3MFT1_DROAN</name>
<dbReference type="InterPro" id="IPR002423">
    <property type="entry name" value="Cpn60/GroEL/TCP-1"/>
</dbReference>
<evidence type="ECO:0000313" key="10">
    <source>
        <dbReference type="Proteomes" id="UP000007801"/>
    </source>
</evidence>
<keyword evidence="6 7" id="KW-0143">Chaperone</keyword>
<dbReference type="SUPFAM" id="SSF54849">
    <property type="entry name" value="GroEL-intermediate domain like"/>
    <property type="match status" value="1"/>
</dbReference>
<keyword evidence="10" id="KW-1185">Reference proteome</keyword>
<dbReference type="Proteomes" id="UP000007801">
    <property type="component" value="Unassembled WGS sequence"/>
</dbReference>
<evidence type="ECO:0000256" key="2">
    <source>
        <dbReference type="ARBA" id="ARBA00008020"/>
    </source>
</evidence>
<proteinExistence type="inferred from homology"/>
<dbReference type="GO" id="GO:0016887">
    <property type="term" value="F:ATP hydrolysis activity"/>
    <property type="evidence" value="ECO:0007669"/>
    <property type="project" value="InterPro"/>
</dbReference>
<dbReference type="InterPro" id="IPR027409">
    <property type="entry name" value="GroEL-like_apical_dom_sf"/>
</dbReference>
<reference evidence="9 10" key="1">
    <citation type="journal article" date="2007" name="Nature">
        <title>Evolution of genes and genomes on the Drosophila phylogeny.</title>
        <authorList>
            <consortium name="Drosophila 12 Genomes Consortium"/>
            <person name="Clark A.G."/>
            <person name="Eisen M.B."/>
            <person name="Smith D.R."/>
            <person name="Bergman C.M."/>
            <person name="Oliver B."/>
            <person name="Markow T.A."/>
            <person name="Kaufman T.C."/>
            <person name="Kellis M."/>
            <person name="Gelbart W."/>
            <person name="Iyer V.N."/>
            <person name="Pollard D.A."/>
            <person name="Sackton T.B."/>
            <person name="Larracuente A.M."/>
            <person name="Singh N.D."/>
            <person name="Abad J.P."/>
            <person name="Abt D.N."/>
            <person name="Adryan B."/>
            <person name="Aguade M."/>
            <person name="Akashi H."/>
            <person name="Anderson W.W."/>
            <person name="Aquadro C.F."/>
            <person name="Ardell D.H."/>
            <person name="Arguello R."/>
            <person name="Artieri C.G."/>
            <person name="Barbash D.A."/>
            <person name="Barker D."/>
            <person name="Barsanti P."/>
            <person name="Batterham P."/>
            <person name="Batzoglou S."/>
            <person name="Begun D."/>
            <person name="Bhutkar A."/>
            <person name="Blanco E."/>
            <person name="Bosak S.A."/>
            <person name="Bradley R.K."/>
            <person name="Brand A.D."/>
            <person name="Brent M.R."/>
            <person name="Brooks A.N."/>
            <person name="Brown R.H."/>
            <person name="Butlin R.K."/>
            <person name="Caggese C."/>
            <person name="Calvi B.R."/>
            <person name="Bernardo de Carvalho A."/>
            <person name="Caspi A."/>
            <person name="Castrezana S."/>
            <person name="Celniker S.E."/>
            <person name="Chang J.L."/>
            <person name="Chapple C."/>
            <person name="Chatterji S."/>
            <person name="Chinwalla A."/>
            <person name="Civetta A."/>
            <person name="Clifton S.W."/>
            <person name="Comeron J.M."/>
            <person name="Costello J.C."/>
            <person name="Coyne J.A."/>
            <person name="Daub J."/>
            <person name="David R.G."/>
            <person name="Delcher A.L."/>
            <person name="Delehaunty K."/>
            <person name="Do C.B."/>
            <person name="Ebling H."/>
            <person name="Edwards K."/>
            <person name="Eickbush T."/>
            <person name="Evans J.D."/>
            <person name="Filipski A."/>
            <person name="Findeiss S."/>
            <person name="Freyhult E."/>
            <person name="Fulton L."/>
            <person name="Fulton R."/>
            <person name="Garcia A.C."/>
            <person name="Gardiner A."/>
            <person name="Garfield D.A."/>
            <person name="Garvin B.E."/>
            <person name="Gibson G."/>
            <person name="Gilbert D."/>
            <person name="Gnerre S."/>
            <person name="Godfrey J."/>
            <person name="Good R."/>
            <person name="Gotea V."/>
            <person name="Gravely B."/>
            <person name="Greenberg A.J."/>
            <person name="Griffiths-Jones S."/>
            <person name="Gross S."/>
            <person name="Guigo R."/>
            <person name="Gustafson E.A."/>
            <person name="Haerty W."/>
            <person name="Hahn M.W."/>
            <person name="Halligan D.L."/>
            <person name="Halpern A.L."/>
            <person name="Halter G.M."/>
            <person name="Han M.V."/>
            <person name="Heger A."/>
            <person name="Hillier L."/>
            <person name="Hinrichs A.S."/>
            <person name="Holmes I."/>
            <person name="Hoskins R.A."/>
            <person name="Hubisz M.J."/>
            <person name="Hultmark D."/>
            <person name="Huntley M.A."/>
            <person name="Jaffe D.B."/>
            <person name="Jagadeeshan S."/>
            <person name="Jeck W.R."/>
            <person name="Johnson J."/>
            <person name="Jones C.D."/>
            <person name="Jordan W.C."/>
            <person name="Karpen G.H."/>
            <person name="Kataoka E."/>
            <person name="Keightley P.D."/>
            <person name="Kheradpour P."/>
            <person name="Kirkness E.F."/>
            <person name="Koerich L.B."/>
            <person name="Kristiansen K."/>
            <person name="Kudrna D."/>
            <person name="Kulathinal R.J."/>
            <person name="Kumar S."/>
            <person name="Kwok R."/>
            <person name="Lander E."/>
            <person name="Langley C.H."/>
            <person name="Lapoint R."/>
            <person name="Lazzaro B.P."/>
            <person name="Lee S.J."/>
            <person name="Levesque L."/>
            <person name="Li R."/>
            <person name="Lin C.F."/>
            <person name="Lin M.F."/>
            <person name="Lindblad-Toh K."/>
            <person name="Llopart A."/>
            <person name="Long M."/>
            <person name="Low L."/>
            <person name="Lozovsky E."/>
            <person name="Lu J."/>
            <person name="Luo M."/>
            <person name="Machado C.A."/>
            <person name="Makalowski W."/>
            <person name="Marzo M."/>
            <person name="Matsuda M."/>
            <person name="Matzkin L."/>
            <person name="McAllister B."/>
            <person name="McBride C.S."/>
            <person name="McKernan B."/>
            <person name="McKernan K."/>
            <person name="Mendez-Lago M."/>
            <person name="Minx P."/>
            <person name="Mollenhauer M.U."/>
            <person name="Montooth K."/>
            <person name="Mount S.M."/>
            <person name="Mu X."/>
            <person name="Myers E."/>
            <person name="Negre B."/>
            <person name="Newfeld S."/>
            <person name="Nielsen R."/>
            <person name="Noor M.A."/>
            <person name="O'Grady P."/>
            <person name="Pachter L."/>
            <person name="Papaceit M."/>
            <person name="Parisi M.J."/>
            <person name="Parisi M."/>
            <person name="Parts L."/>
            <person name="Pedersen J.S."/>
            <person name="Pesole G."/>
            <person name="Phillippy A.M."/>
            <person name="Ponting C.P."/>
            <person name="Pop M."/>
            <person name="Porcelli D."/>
            <person name="Powell J.R."/>
            <person name="Prohaska S."/>
            <person name="Pruitt K."/>
            <person name="Puig M."/>
            <person name="Quesneville H."/>
            <person name="Ram K.R."/>
            <person name="Rand D."/>
            <person name="Rasmussen M.D."/>
            <person name="Reed L.K."/>
            <person name="Reenan R."/>
            <person name="Reily A."/>
            <person name="Remington K.A."/>
            <person name="Rieger T.T."/>
            <person name="Ritchie M.G."/>
            <person name="Robin C."/>
            <person name="Rogers Y.H."/>
            <person name="Rohde C."/>
            <person name="Rozas J."/>
            <person name="Rubenfield M.J."/>
            <person name="Ruiz A."/>
            <person name="Russo S."/>
            <person name="Salzberg S.L."/>
            <person name="Sanchez-Gracia A."/>
            <person name="Saranga D.J."/>
            <person name="Sato H."/>
            <person name="Schaeffer S.W."/>
            <person name="Schatz M.C."/>
            <person name="Schlenke T."/>
            <person name="Schwartz R."/>
            <person name="Segarra C."/>
            <person name="Singh R.S."/>
            <person name="Sirot L."/>
            <person name="Sirota M."/>
            <person name="Sisneros N.B."/>
            <person name="Smith C.D."/>
            <person name="Smith T.F."/>
            <person name="Spieth J."/>
            <person name="Stage D.E."/>
            <person name="Stark A."/>
            <person name="Stephan W."/>
            <person name="Strausberg R.L."/>
            <person name="Strempel S."/>
            <person name="Sturgill D."/>
            <person name="Sutton G."/>
            <person name="Sutton G.G."/>
            <person name="Tao W."/>
            <person name="Teichmann S."/>
            <person name="Tobari Y.N."/>
            <person name="Tomimura Y."/>
            <person name="Tsolas J.M."/>
            <person name="Valente V.L."/>
            <person name="Venter E."/>
            <person name="Venter J.C."/>
            <person name="Vicario S."/>
            <person name="Vieira F.G."/>
            <person name="Vilella A.J."/>
            <person name="Villasante A."/>
            <person name="Walenz B."/>
            <person name="Wang J."/>
            <person name="Wasserman M."/>
            <person name="Watts T."/>
            <person name="Wilson D."/>
            <person name="Wilson R.K."/>
            <person name="Wing R.A."/>
            <person name="Wolfner M.F."/>
            <person name="Wong A."/>
            <person name="Wong G.K."/>
            <person name="Wu C.I."/>
            <person name="Wu G."/>
            <person name="Yamamoto D."/>
            <person name="Yang H.P."/>
            <person name="Yang S.P."/>
            <person name="Yorke J.A."/>
            <person name="Yoshida K."/>
            <person name="Zdobnov E."/>
            <person name="Zhang P."/>
            <person name="Zhang Y."/>
            <person name="Zimin A.V."/>
            <person name="Baldwin J."/>
            <person name="Abdouelleil A."/>
            <person name="Abdulkadir J."/>
            <person name="Abebe A."/>
            <person name="Abera B."/>
            <person name="Abreu J."/>
            <person name="Acer S.C."/>
            <person name="Aftuck L."/>
            <person name="Alexander A."/>
            <person name="An P."/>
            <person name="Anderson E."/>
            <person name="Anderson S."/>
            <person name="Arachi H."/>
            <person name="Azer M."/>
            <person name="Bachantsang P."/>
            <person name="Barry A."/>
            <person name="Bayul T."/>
            <person name="Berlin A."/>
            <person name="Bessette D."/>
            <person name="Bloom T."/>
            <person name="Blye J."/>
            <person name="Boguslavskiy L."/>
            <person name="Bonnet C."/>
            <person name="Boukhgalter B."/>
            <person name="Bourzgui I."/>
            <person name="Brown A."/>
            <person name="Cahill P."/>
            <person name="Channer S."/>
            <person name="Cheshatsang Y."/>
            <person name="Chuda L."/>
            <person name="Citroen M."/>
            <person name="Collymore A."/>
            <person name="Cooke P."/>
            <person name="Costello M."/>
            <person name="D'Aco K."/>
            <person name="Daza R."/>
            <person name="De Haan G."/>
            <person name="DeGray S."/>
            <person name="DeMaso C."/>
            <person name="Dhargay N."/>
            <person name="Dooley K."/>
            <person name="Dooley E."/>
            <person name="Doricent M."/>
            <person name="Dorje P."/>
            <person name="Dorjee K."/>
            <person name="Dupes A."/>
            <person name="Elong R."/>
            <person name="Falk J."/>
            <person name="Farina A."/>
            <person name="Faro S."/>
            <person name="Ferguson D."/>
            <person name="Fisher S."/>
            <person name="Foley C.D."/>
            <person name="Franke A."/>
            <person name="Friedrich D."/>
            <person name="Gadbois L."/>
            <person name="Gearin G."/>
            <person name="Gearin C.R."/>
            <person name="Giannoukos G."/>
            <person name="Goode T."/>
            <person name="Graham J."/>
            <person name="Grandbois E."/>
            <person name="Grewal S."/>
            <person name="Gyaltsen K."/>
            <person name="Hafez N."/>
            <person name="Hagos B."/>
            <person name="Hall J."/>
            <person name="Henson C."/>
            <person name="Hollinger A."/>
            <person name="Honan T."/>
            <person name="Huard M.D."/>
            <person name="Hughes L."/>
            <person name="Hurhula B."/>
            <person name="Husby M.E."/>
            <person name="Kamat A."/>
            <person name="Kanga B."/>
            <person name="Kashin S."/>
            <person name="Khazanovich D."/>
            <person name="Kisner P."/>
            <person name="Lance K."/>
            <person name="Lara M."/>
            <person name="Lee W."/>
            <person name="Lennon N."/>
            <person name="Letendre F."/>
            <person name="LeVine R."/>
            <person name="Lipovsky A."/>
            <person name="Liu X."/>
            <person name="Liu J."/>
            <person name="Liu S."/>
            <person name="Lokyitsang T."/>
            <person name="Lokyitsang Y."/>
            <person name="Lubonja R."/>
            <person name="Lui A."/>
            <person name="MacDonald P."/>
            <person name="Magnisalis V."/>
            <person name="Maru K."/>
            <person name="Matthews C."/>
            <person name="McCusker W."/>
            <person name="McDonough S."/>
            <person name="Mehta T."/>
            <person name="Meldrim J."/>
            <person name="Meneus L."/>
            <person name="Mihai O."/>
            <person name="Mihalev A."/>
            <person name="Mihova T."/>
            <person name="Mittelman R."/>
            <person name="Mlenga V."/>
            <person name="Montmayeur A."/>
            <person name="Mulrain L."/>
            <person name="Navidi A."/>
            <person name="Naylor J."/>
            <person name="Negash T."/>
            <person name="Nguyen T."/>
            <person name="Nguyen N."/>
            <person name="Nicol R."/>
            <person name="Norbu C."/>
            <person name="Norbu N."/>
            <person name="Novod N."/>
            <person name="O'Neill B."/>
            <person name="Osman S."/>
            <person name="Markiewicz E."/>
            <person name="Oyono O.L."/>
            <person name="Patti C."/>
            <person name="Phunkhang P."/>
            <person name="Pierre F."/>
            <person name="Priest M."/>
            <person name="Raghuraman S."/>
            <person name="Rege F."/>
            <person name="Reyes R."/>
            <person name="Rise C."/>
            <person name="Rogov P."/>
            <person name="Ross K."/>
            <person name="Ryan E."/>
            <person name="Settipalli S."/>
            <person name="Shea T."/>
            <person name="Sherpa N."/>
            <person name="Shi L."/>
            <person name="Shih D."/>
            <person name="Sparrow T."/>
            <person name="Spaulding J."/>
            <person name="Stalker J."/>
            <person name="Stange-Thomann N."/>
            <person name="Stavropoulos S."/>
            <person name="Stone C."/>
            <person name="Strader C."/>
            <person name="Tesfaye S."/>
            <person name="Thomson T."/>
            <person name="Thoulutsang Y."/>
            <person name="Thoulutsang D."/>
            <person name="Topham K."/>
            <person name="Topping I."/>
            <person name="Tsamla T."/>
            <person name="Vassiliev H."/>
            <person name="Vo A."/>
            <person name="Wangchuk T."/>
            <person name="Wangdi T."/>
            <person name="Weiand M."/>
            <person name="Wilkinson J."/>
            <person name="Wilson A."/>
            <person name="Yadav S."/>
            <person name="Young G."/>
            <person name="Yu Q."/>
            <person name="Zembek L."/>
            <person name="Zhong D."/>
            <person name="Zimmer A."/>
            <person name="Zwirko Z."/>
            <person name="Jaffe D.B."/>
            <person name="Alvarez P."/>
            <person name="Brockman W."/>
            <person name="Butler J."/>
            <person name="Chin C."/>
            <person name="Gnerre S."/>
            <person name="Grabherr M."/>
            <person name="Kleber M."/>
            <person name="Mauceli E."/>
            <person name="MacCallum I."/>
        </authorList>
    </citation>
    <scope>NUCLEOTIDE SEQUENCE [LARGE SCALE GENOMIC DNA]</scope>
    <source>
        <strain evidence="10">Tucson 14024-0371.13</strain>
    </source>
</reference>
<sequence>MAAVSLLNPKAEIARAAQALGINISGAMSLQKLMASNLGPKGTTKMLVSPAGDIKITKDGNVLLHEMNIRHPTAAMIARASTAHDDSMGDGTTSTVILIGEILKQADLLISEGLHPRLLVEGIMMSKDKALEILDSMKVNIPVERKALIPVAGTSLSTKLEPGMAGLLTDICVDAVLAIRGDGKDLLDLNMIELMEMQQHTNLDTQLISGLVLDHGGRHPNMPKHVQDAYILTCNVSLELEKTSVTSSFYYKTAEEREKFVSEEHRFIDLRIQKIIELKKKVCGDSKKGFVVINQKGIDVPSLELLAAEGILALRRAKRRNMERLVRACGGEALHSLEDLKEEHLGFAANIREEHLTETKFTFVEGCRNPTSVTILIRGQARHEIAAVKDALRDGLHAILNAIKDTCVVPGAGAFELKAHSELHKFKHSVKGKAQLGVQLFAESLLVIPKTLAVNSGFDVQETIVKLTEAQRASEDKDEEQDKAEGQLSPPVGLDIATGEPMDPFAAGILDNYCVRKQMLNSCSVIAGHLLLTDEVIRAGMTSLKG</sequence>
<dbReference type="OrthoDB" id="10052040at2759"/>
<dbReference type="EMBL" id="CH902619">
    <property type="protein sequence ID" value="EDV37771.1"/>
    <property type="molecule type" value="Genomic_DNA"/>
</dbReference>
<dbReference type="PhylomeDB" id="B3MFT1"/>
<evidence type="ECO:0000256" key="7">
    <source>
        <dbReference type="RuleBase" id="RU004187"/>
    </source>
</evidence>
<keyword evidence="5 7" id="KW-0067">ATP-binding</keyword>
<dbReference type="Gene3D" id="1.10.560.10">
    <property type="entry name" value="GroEL-like equatorial domain"/>
    <property type="match status" value="1"/>
</dbReference>
<dbReference type="Gene3D" id="3.50.7.10">
    <property type="entry name" value="GroEL"/>
    <property type="match status" value="1"/>
</dbReference>
<evidence type="ECO:0000256" key="5">
    <source>
        <dbReference type="ARBA" id="ARBA00022840"/>
    </source>
</evidence>
<evidence type="ECO:0000256" key="3">
    <source>
        <dbReference type="ARBA" id="ARBA00022490"/>
    </source>
</evidence>
<dbReference type="InterPro" id="IPR027410">
    <property type="entry name" value="TCP-1-like_intermed_sf"/>
</dbReference>
<evidence type="ECO:0000256" key="1">
    <source>
        <dbReference type="ARBA" id="ARBA00004496"/>
    </source>
</evidence>
<dbReference type="CDD" id="cd03342">
    <property type="entry name" value="TCP1_zeta"/>
    <property type="match status" value="1"/>
</dbReference>
<accession>B3MFT1</accession>